<keyword evidence="2" id="KW-1185">Reference proteome</keyword>
<organism evidence="1 2">
    <name type="scientific">Trinickia terrae</name>
    <dbReference type="NCBI Taxonomy" id="2571161"/>
    <lineage>
        <taxon>Bacteria</taxon>
        <taxon>Pseudomonadati</taxon>
        <taxon>Pseudomonadota</taxon>
        <taxon>Betaproteobacteria</taxon>
        <taxon>Burkholderiales</taxon>
        <taxon>Burkholderiaceae</taxon>
        <taxon>Trinickia</taxon>
    </lineage>
</organism>
<accession>A0A4V5PH11</accession>
<sequence>MNTSDETRLEAALKRLGRALGTKPGKRLACLLLPLVAACACSGLIPPSNVEIDPAALEQMKDHGDRMIVVTVANPSESVPLIAGTTAGGYGGAPGYAAYGSARTTVAALANDYRLREVTAWPIVELKVHCAVFEVTGLETRDAVLEKLAHDSRVQIAQPLQSFCTLSSRSGPPAGSLAAPGYDGNYVGLQYGLRDIGALAAVSPNACPPARAAR</sequence>
<dbReference type="EMBL" id="SWJE01000017">
    <property type="protein sequence ID" value="TKC81620.1"/>
    <property type="molecule type" value="Genomic_DNA"/>
</dbReference>
<dbReference type="OrthoDB" id="9790784at2"/>
<evidence type="ECO:0000313" key="1">
    <source>
        <dbReference type="EMBL" id="TKC81620.1"/>
    </source>
</evidence>
<proteinExistence type="predicted"/>
<dbReference type="AlphaFoldDB" id="A0A4V5PH11"/>
<evidence type="ECO:0000313" key="2">
    <source>
        <dbReference type="Proteomes" id="UP000305539"/>
    </source>
</evidence>
<gene>
    <name evidence="1" type="ORF">FAZ69_27000</name>
</gene>
<name>A0A4V5PH11_9BURK</name>
<reference evidence="1 2" key="1">
    <citation type="submission" date="2019-04" db="EMBL/GenBank/DDBJ databases">
        <title>Trinickia sp. 7GSK02, isolated from subtropical forest soil.</title>
        <authorList>
            <person name="Gao Z.-H."/>
            <person name="Qiu L.-H."/>
        </authorList>
    </citation>
    <scope>NUCLEOTIDE SEQUENCE [LARGE SCALE GENOMIC DNA]</scope>
    <source>
        <strain evidence="1 2">7GSK02</strain>
    </source>
</reference>
<dbReference type="RefSeq" id="WP_136898161.1">
    <property type="nucleotide sequence ID" value="NZ_SWJE01000017.1"/>
</dbReference>
<comment type="caution">
    <text evidence="1">The sequence shown here is derived from an EMBL/GenBank/DDBJ whole genome shotgun (WGS) entry which is preliminary data.</text>
</comment>
<dbReference type="Proteomes" id="UP000305539">
    <property type="component" value="Unassembled WGS sequence"/>
</dbReference>
<protein>
    <submittedName>
        <fullName evidence="1">Uncharacterized protein</fullName>
    </submittedName>
</protein>